<feature type="compositionally biased region" description="Polar residues" evidence="1">
    <location>
        <begin position="47"/>
        <end position="79"/>
    </location>
</feature>
<sequence length="149" mass="15875">MSMGISDRMNQHERADTDSVQTSACVAVGWRWYPPAGREGVRMARGKSQTHQPGTAGSTHSTAQSPMAPTQSRTPSTNHPLVVPPPCLAVAPRPDRLAQAEVRRRAAHAVLVAPLETPPVQPEAGVVLGPAAVHLAHQLGPGGLRRERR</sequence>
<dbReference type="AlphaFoldDB" id="A0A8E5HXP1"/>
<accession>A0A8E5HXP1</accession>
<name>A0A8E5HXP1_USTVR</name>
<dbReference type="RefSeq" id="XP_043000772.1">
    <property type="nucleotide sequence ID" value="XM_043144837.1"/>
</dbReference>
<dbReference type="Proteomes" id="UP000027002">
    <property type="component" value="Chromosome 6"/>
</dbReference>
<gene>
    <name evidence="2" type="ORF">UV8b_07340</name>
</gene>
<dbReference type="GeneID" id="66068117"/>
<dbReference type="KEGG" id="uvi:66068117"/>
<protein>
    <submittedName>
        <fullName evidence="2">Uncharacterized protein</fullName>
    </submittedName>
</protein>
<keyword evidence="3" id="KW-1185">Reference proteome</keyword>
<feature type="region of interest" description="Disordered" evidence="1">
    <location>
        <begin position="39"/>
        <end position="87"/>
    </location>
</feature>
<evidence type="ECO:0000256" key="1">
    <source>
        <dbReference type="SAM" id="MobiDB-lite"/>
    </source>
</evidence>
<reference evidence="2" key="1">
    <citation type="submission" date="2020-03" db="EMBL/GenBank/DDBJ databases">
        <title>A mixture of massive structural variations and highly conserved coding sequences in Ustilaginoidea virens genome.</title>
        <authorList>
            <person name="Zhang K."/>
            <person name="Zhao Z."/>
            <person name="Zhang Z."/>
            <person name="Li Y."/>
            <person name="Hsiang T."/>
            <person name="Sun W."/>
        </authorList>
    </citation>
    <scope>NUCLEOTIDE SEQUENCE</scope>
    <source>
        <strain evidence="2">UV-8b</strain>
    </source>
</reference>
<proteinExistence type="predicted"/>
<evidence type="ECO:0000313" key="2">
    <source>
        <dbReference type="EMBL" id="QUC23099.1"/>
    </source>
</evidence>
<feature type="region of interest" description="Disordered" evidence="1">
    <location>
        <begin position="1"/>
        <end position="21"/>
    </location>
</feature>
<organism evidence="2 3">
    <name type="scientific">Ustilaginoidea virens</name>
    <name type="common">Rice false smut fungus</name>
    <name type="synonym">Villosiclava virens</name>
    <dbReference type="NCBI Taxonomy" id="1159556"/>
    <lineage>
        <taxon>Eukaryota</taxon>
        <taxon>Fungi</taxon>
        <taxon>Dikarya</taxon>
        <taxon>Ascomycota</taxon>
        <taxon>Pezizomycotina</taxon>
        <taxon>Sordariomycetes</taxon>
        <taxon>Hypocreomycetidae</taxon>
        <taxon>Hypocreales</taxon>
        <taxon>Clavicipitaceae</taxon>
        <taxon>Ustilaginoidea</taxon>
    </lineage>
</organism>
<dbReference type="EMBL" id="CP072758">
    <property type="protein sequence ID" value="QUC23099.1"/>
    <property type="molecule type" value="Genomic_DNA"/>
</dbReference>
<evidence type="ECO:0000313" key="3">
    <source>
        <dbReference type="Proteomes" id="UP000027002"/>
    </source>
</evidence>